<evidence type="ECO:0000313" key="5">
    <source>
        <dbReference type="Proteomes" id="UP000094112"/>
    </source>
</evidence>
<dbReference type="Pfam" id="PF00307">
    <property type="entry name" value="CH"/>
    <property type="match status" value="1"/>
</dbReference>
<evidence type="ECO:0008006" key="6">
    <source>
        <dbReference type="Google" id="ProtNLM"/>
    </source>
</evidence>
<dbReference type="InterPro" id="IPR001715">
    <property type="entry name" value="CH_dom"/>
</dbReference>
<dbReference type="InterPro" id="IPR000593">
    <property type="entry name" value="RasGAP_C"/>
</dbReference>
<proteinExistence type="predicted"/>
<dbReference type="CDD" id="cd12206">
    <property type="entry name" value="RasGAP_IQGAP_related"/>
    <property type="match status" value="1"/>
</dbReference>
<feature type="non-terminal residue" evidence="4">
    <location>
        <position position="1"/>
    </location>
</feature>
<dbReference type="Gene3D" id="1.10.506.10">
    <property type="entry name" value="GTPase Activation - p120gap, domain 1"/>
    <property type="match status" value="1"/>
</dbReference>
<evidence type="ECO:0000313" key="4">
    <source>
        <dbReference type="EMBL" id="ODQ57035.1"/>
    </source>
</evidence>
<evidence type="ECO:0000256" key="1">
    <source>
        <dbReference type="SAM" id="Coils"/>
    </source>
</evidence>
<dbReference type="Pfam" id="PF03836">
    <property type="entry name" value="RasGAP_C"/>
    <property type="match status" value="1"/>
</dbReference>
<dbReference type="SMART" id="SM00323">
    <property type="entry name" value="RasGAP"/>
    <property type="match status" value="1"/>
</dbReference>
<dbReference type="Gene3D" id="1.10.418.10">
    <property type="entry name" value="Calponin-like domain"/>
    <property type="match status" value="1"/>
</dbReference>
<sequence length="1397" mass="160467">GYDYLCRIGEAKEWIEKCINEPIPSPTELATDALRDGVILAKLTQAFNPEIVRRIIPSGAKLQFKHTENINVFFHFLDFVKMPDLFRFELTDLYDKKNIPRVIFCIHALSFMLSHDSQAPLIEKLDGKLNFSDDEIKKSEHSLSGVSLPNFDSMNKQFGRELPKSPSKLTIPSLKENISTPLKSPAKVTSRFTNSPFFDQSEDTQQVPPKFSLTKKPSINVAKYSTPVEPVDLVEPVDDSFENSLVNGYNVSPSKNKRLSESEYLRNIIKFQAISRGSIFRYGMFVDRIILKSMSEDIVQMQSLVRRAITKRRYFTNTSSISNYEPEIVGLQSAIRAKLQKGRIYSVTKAQPDDKTVNLQSICRGKLIRDRLFDIKMALIRNEYRIIDVQAAARKRIVYDRVQKSVLSKEPIIKFQSQARRVLYSRKIKTSVSEAHSAEDVIAILQSVIRANRVRHEVDLKFTVLSNSTPQLLELQSIARGGFGRNRLNHILDVIDEQEPYLQELGALIKGKIVRRNVVADKAQLSRLSGSIVNVQSIVRGVLTRYGFDLFLDTLDMYTEETVGLQASIRGYLYRKSKNEVMEYYKQHLPAIIKIQSFIRGNYLGNAYKSLISMENPPLSVIKKFAYLLNNSDVDFEEEVNLTRIKEAINEKTASNESLEKHIGQLDLKIALLQKNKITLDELLLQKDTVLPNSDHNHSTVDVSSLNRKAKTRMELYEKFFYLLQTQPAYLTRLIQGDYRGVDVALKIFNNLRSEELPTREEYLFVSLIESTLKDFITKSHSIDDLQKTDKIGWQRLLKTFNETQKKPLVDMFGEMVENIMSDSQLDIESDPVLIYRIVHNTPRSIAVDKAIEDPDTKATFITNLQHLREFGSQIFRVLNDDYEKLPIHIRLLANIAYKASMKKYPTNLEQDHLANAGYVIINGFVKLILESPDIFKISPINVSHNARKNLNGISKLLTQLFTMKPFGSDSIYLQPLNKFINSSVDGVRSLIKSIIDVGEIDSVYNMTVYDDMTAHNRPKLTLRISDMLSIDELIRQEIKTVAPMKDDTLRDILHELKSNNANDISRISGLYTLSLNPSSIRSSTEETRIKALFMQAKRCVLYMIQVQDDKNDLYDLLRSKIDAIHEIKFKQIINNEKKDIQMNRASEYVNDGQGFLGDLSSITYHKLKQLSLERILELEAMGRLTRRDSFQILLNEIAYDIKTKHDQRISRKKQLSIAENTLIRLDEKEKFLQDQLNAYNHHIDKSMEELQSRPTRTKRIMPFTKQFFYERELKKSGKLPKFGAYKYSSKRLYEKGILVELRGLDQNLGSSGTSFFGGFNFPRIDFMFNCDKPGVFTISSKSGTLAVNGSLATLTIDELLEYQFENKSSIPLFDGMVKFDTNCLINFIFKKFYHSN</sequence>
<dbReference type="InterPro" id="IPR001936">
    <property type="entry name" value="RasGAP_dom"/>
</dbReference>
<dbReference type="SUPFAM" id="SSF47576">
    <property type="entry name" value="Calponin-homology domain, CH-domain"/>
    <property type="match status" value="1"/>
</dbReference>
<dbReference type="Proteomes" id="UP000094112">
    <property type="component" value="Unassembled WGS sequence"/>
</dbReference>
<dbReference type="RefSeq" id="XP_019036242.1">
    <property type="nucleotide sequence ID" value="XM_019180626.1"/>
</dbReference>
<dbReference type="OrthoDB" id="775356at2759"/>
<evidence type="ECO:0000259" key="3">
    <source>
        <dbReference type="PROSITE" id="PS50021"/>
    </source>
</evidence>
<dbReference type="GO" id="GO:1903479">
    <property type="term" value="P:mitotic actomyosin contractile ring assembly actin filament organization"/>
    <property type="evidence" value="ECO:0007669"/>
    <property type="project" value="TreeGrafter"/>
</dbReference>
<feature type="non-terminal residue" evidence="4">
    <location>
        <position position="1397"/>
    </location>
</feature>
<feature type="domain" description="Ras-GAP" evidence="2">
    <location>
        <begin position="760"/>
        <end position="963"/>
    </location>
</feature>
<keyword evidence="1" id="KW-0175">Coiled coil</keyword>
<dbReference type="CDD" id="cd21206">
    <property type="entry name" value="CH_IQGAP"/>
    <property type="match status" value="1"/>
</dbReference>
<organism evidence="4 5">
    <name type="scientific">Wickerhamomyces anomalus (strain ATCC 58044 / CBS 1984 / NCYC 433 / NRRL Y-366-8)</name>
    <name type="common">Yeast</name>
    <name type="synonym">Hansenula anomala</name>
    <dbReference type="NCBI Taxonomy" id="683960"/>
    <lineage>
        <taxon>Eukaryota</taxon>
        <taxon>Fungi</taxon>
        <taxon>Dikarya</taxon>
        <taxon>Ascomycota</taxon>
        <taxon>Saccharomycotina</taxon>
        <taxon>Saccharomycetes</taxon>
        <taxon>Phaffomycetales</taxon>
        <taxon>Wickerhamomycetaceae</taxon>
        <taxon>Wickerhamomyces</taxon>
    </lineage>
</organism>
<evidence type="ECO:0000259" key="2">
    <source>
        <dbReference type="PROSITE" id="PS50018"/>
    </source>
</evidence>
<dbReference type="EMBL" id="KV454214">
    <property type="protein sequence ID" value="ODQ57035.1"/>
    <property type="molecule type" value="Genomic_DNA"/>
</dbReference>
<dbReference type="InterPro" id="IPR008936">
    <property type="entry name" value="Rho_GTPase_activation_prot"/>
</dbReference>
<dbReference type="GO" id="GO:0005516">
    <property type="term" value="F:calmodulin binding"/>
    <property type="evidence" value="ECO:0007669"/>
    <property type="project" value="TreeGrafter"/>
</dbReference>
<dbReference type="PROSITE" id="PS50096">
    <property type="entry name" value="IQ"/>
    <property type="match status" value="3"/>
</dbReference>
<gene>
    <name evidence="4" type="ORF">WICANDRAFT_15045</name>
</gene>
<dbReference type="Pfam" id="PF00616">
    <property type="entry name" value="RasGAP"/>
    <property type="match status" value="1"/>
</dbReference>
<dbReference type="GO" id="GO:0005096">
    <property type="term" value="F:GTPase activator activity"/>
    <property type="evidence" value="ECO:0007669"/>
    <property type="project" value="TreeGrafter"/>
</dbReference>
<dbReference type="SUPFAM" id="SSF48350">
    <property type="entry name" value="GTPase activation domain, GAP"/>
    <property type="match status" value="1"/>
</dbReference>
<dbReference type="GO" id="GO:0110085">
    <property type="term" value="C:mitotic actomyosin contractile ring"/>
    <property type="evidence" value="ECO:0007669"/>
    <property type="project" value="TreeGrafter"/>
</dbReference>
<keyword evidence="5" id="KW-1185">Reference proteome</keyword>
<dbReference type="SMART" id="SM00033">
    <property type="entry name" value="CH"/>
    <property type="match status" value="1"/>
</dbReference>
<dbReference type="InterPro" id="IPR036872">
    <property type="entry name" value="CH_dom_sf"/>
</dbReference>
<dbReference type="PROSITE" id="PS50018">
    <property type="entry name" value="RAS_GTPASE_ACTIV_2"/>
    <property type="match status" value="1"/>
</dbReference>
<dbReference type="GeneID" id="30197872"/>
<accession>A0A1E3NVA7</accession>
<dbReference type="STRING" id="683960.A0A1E3NVA7"/>
<reference evidence="4 5" key="1">
    <citation type="journal article" date="2016" name="Proc. Natl. Acad. Sci. U.S.A.">
        <title>Comparative genomics of biotechnologically important yeasts.</title>
        <authorList>
            <person name="Riley R."/>
            <person name="Haridas S."/>
            <person name="Wolfe K.H."/>
            <person name="Lopes M.R."/>
            <person name="Hittinger C.T."/>
            <person name="Goeker M."/>
            <person name="Salamov A.A."/>
            <person name="Wisecaver J.H."/>
            <person name="Long T.M."/>
            <person name="Calvey C.H."/>
            <person name="Aerts A.L."/>
            <person name="Barry K.W."/>
            <person name="Choi C."/>
            <person name="Clum A."/>
            <person name="Coughlan A.Y."/>
            <person name="Deshpande S."/>
            <person name="Douglass A.P."/>
            <person name="Hanson S.J."/>
            <person name="Klenk H.-P."/>
            <person name="LaButti K.M."/>
            <person name="Lapidus A."/>
            <person name="Lindquist E.A."/>
            <person name="Lipzen A.M."/>
            <person name="Meier-Kolthoff J.P."/>
            <person name="Ohm R.A."/>
            <person name="Otillar R.P."/>
            <person name="Pangilinan J.L."/>
            <person name="Peng Y."/>
            <person name="Rokas A."/>
            <person name="Rosa C.A."/>
            <person name="Scheuner C."/>
            <person name="Sibirny A.A."/>
            <person name="Slot J.C."/>
            <person name="Stielow J.B."/>
            <person name="Sun H."/>
            <person name="Kurtzman C.P."/>
            <person name="Blackwell M."/>
            <person name="Grigoriev I.V."/>
            <person name="Jeffries T.W."/>
        </authorList>
    </citation>
    <scope>NUCLEOTIDE SEQUENCE [LARGE SCALE GENOMIC DNA]</scope>
    <source>
        <strain evidence="5">ATCC 58044 / CBS 1984 / NCYC 433 / NRRL Y-366-8</strain>
    </source>
</reference>
<feature type="coiled-coil region" evidence="1">
    <location>
        <begin position="642"/>
        <end position="676"/>
    </location>
</feature>
<dbReference type="PANTHER" id="PTHR14149:SF14">
    <property type="entry name" value="CALPONIN-HOMOLOGY (CH) DOMAIN-CONTAINING PROTEIN"/>
    <property type="match status" value="1"/>
</dbReference>
<name>A0A1E3NVA7_WICAA</name>
<protein>
    <recommendedName>
        <fullName evidence="6">Ras-GAP domain-containing protein</fullName>
    </recommendedName>
</protein>
<dbReference type="SUPFAM" id="SSF143885">
    <property type="entry name" value="RGC domain-like"/>
    <property type="match status" value="1"/>
</dbReference>
<dbReference type="PROSITE" id="PS50021">
    <property type="entry name" value="CH"/>
    <property type="match status" value="1"/>
</dbReference>
<dbReference type="PANTHER" id="PTHR14149">
    <property type="entry name" value="RAS GTPASE-ACTIVATING PROTEIN WITH IQ MOTIF"/>
    <property type="match status" value="1"/>
</dbReference>
<dbReference type="GO" id="GO:0051015">
    <property type="term" value="F:actin filament binding"/>
    <property type="evidence" value="ECO:0007669"/>
    <property type="project" value="TreeGrafter"/>
</dbReference>
<feature type="domain" description="Calponin-homology (CH)" evidence="3">
    <location>
        <begin position="5"/>
        <end position="113"/>
    </location>
</feature>